<dbReference type="RefSeq" id="WP_052950529.1">
    <property type="nucleotide sequence ID" value="NZ_FQVC01000009.1"/>
</dbReference>
<accession>A0A1M5CT33</accession>
<proteinExistence type="predicted"/>
<dbReference type="EMBL" id="FQVC01000009">
    <property type="protein sequence ID" value="SHF57909.1"/>
    <property type="molecule type" value="Genomic_DNA"/>
</dbReference>
<feature type="compositionally biased region" description="Basic residues" evidence="1">
    <location>
        <begin position="56"/>
        <end position="66"/>
    </location>
</feature>
<dbReference type="InterPro" id="IPR012347">
    <property type="entry name" value="Ferritin-like"/>
</dbReference>
<evidence type="ECO:0000256" key="1">
    <source>
        <dbReference type="SAM" id="MobiDB-lite"/>
    </source>
</evidence>
<dbReference type="AlphaFoldDB" id="A0A1M5CT33"/>
<reference evidence="3 4" key="1">
    <citation type="submission" date="2016-11" db="EMBL/GenBank/DDBJ databases">
        <authorList>
            <person name="Jaros S."/>
            <person name="Januszkiewicz K."/>
            <person name="Wedrychowicz H."/>
        </authorList>
    </citation>
    <scope>NUCLEOTIDE SEQUENCE [LARGE SCALE GENOMIC DNA]</scope>
    <source>
        <strain evidence="3 4">DSM 17137</strain>
    </source>
</reference>
<dbReference type="Pfam" id="PF03713">
    <property type="entry name" value="DUF305"/>
    <property type="match status" value="1"/>
</dbReference>
<evidence type="ECO:0000313" key="4">
    <source>
        <dbReference type="Proteomes" id="UP000184533"/>
    </source>
</evidence>
<dbReference type="Proteomes" id="UP000184533">
    <property type="component" value="Unassembled WGS sequence"/>
</dbReference>
<evidence type="ECO:0000259" key="2">
    <source>
        <dbReference type="Pfam" id="PF03713"/>
    </source>
</evidence>
<gene>
    <name evidence="3" type="ORF">SAMN02745223_03047</name>
</gene>
<dbReference type="Gene3D" id="1.20.1260.10">
    <property type="match status" value="1"/>
</dbReference>
<protein>
    <recommendedName>
        <fullName evidence="2">DUF305 domain-containing protein</fullName>
    </recommendedName>
</protein>
<evidence type="ECO:0000313" key="3">
    <source>
        <dbReference type="EMBL" id="SHF57909.1"/>
    </source>
</evidence>
<name>A0A1M5CT33_9HYPH</name>
<feature type="domain" description="DUF305" evidence="2">
    <location>
        <begin position="2"/>
        <end position="46"/>
    </location>
</feature>
<organism evidence="3 4">
    <name type="scientific">Devosia limi DSM 17137</name>
    <dbReference type="NCBI Taxonomy" id="1121477"/>
    <lineage>
        <taxon>Bacteria</taxon>
        <taxon>Pseudomonadati</taxon>
        <taxon>Pseudomonadota</taxon>
        <taxon>Alphaproteobacteria</taxon>
        <taxon>Hyphomicrobiales</taxon>
        <taxon>Devosiaceae</taxon>
        <taxon>Devosia</taxon>
    </lineage>
</organism>
<dbReference type="InterPro" id="IPR005183">
    <property type="entry name" value="DUF305_CopM-like"/>
</dbReference>
<dbReference type="OrthoDB" id="517560at2"/>
<sequence length="66" mass="7220">MDQMNSDMMTAAMAEDIDVAFVCGMIPHHQGTIAMAKAELLYGDNEMGQGDGARSSTRRSRKPLRC</sequence>
<feature type="region of interest" description="Disordered" evidence="1">
    <location>
        <begin position="45"/>
        <end position="66"/>
    </location>
</feature>